<dbReference type="CTD" id="33282"/>
<accession>A0A6P6Y077</accession>
<dbReference type="RefSeq" id="XP_027198957.1">
    <property type="nucleotide sequence ID" value="XM_027343156.1"/>
</dbReference>
<proteinExistence type="inferred from homology"/>
<evidence type="ECO:0000313" key="3">
    <source>
        <dbReference type="RefSeq" id="XP_027198957.1"/>
    </source>
</evidence>
<protein>
    <submittedName>
        <fullName evidence="3">Protein asteroid homolog 1-like</fullName>
    </submittedName>
</protein>
<dbReference type="Pfam" id="PF00752">
    <property type="entry name" value="XPG_N"/>
    <property type="match status" value="1"/>
</dbReference>
<evidence type="ECO:0000313" key="2">
    <source>
        <dbReference type="Proteomes" id="UP000515146"/>
    </source>
</evidence>
<dbReference type="PANTHER" id="PTHR15665:SF1">
    <property type="entry name" value="PROTEIN ASTEROID HOMOLOG 1"/>
    <property type="match status" value="1"/>
</dbReference>
<dbReference type="OMA" id="VMRCVFE"/>
<dbReference type="KEGG" id="dpte:113793172"/>
<dbReference type="InParanoid" id="A0A6P6Y077"/>
<dbReference type="InterPro" id="IPR026832">
    <property type="entry name" value="Asteroid"/>
</dbReference>
<dbReference type="SMART" id="SM00485">
    <property type="entry name" value="XPGN"/>
    <property type="match status" value="1"/>
</dbReference>
<dbReference type="PANTHER" id="PTHR15665">
    <property type="entry name" value="ASTEROID PROTEIN"/>
    <property type="match status" value="1"/>
</dbReference>
<organism evidence="2 3">
    <name type="scientific">Dermatophagoides pteronyssinus</name>
    <name type="common">European house dust mite</name>
    <dbReference type="NCBI Taxonomy" id="6956"/>
    <lineage>
        <taxon>Eukaryota</taxon>
        <taxon>Metazoa</taxon>
        <taxon>Ecdysozoa</taxon>
        <taxon>Arthropoda</taxon>
        <taxon>Chelicerata</taxon>
        <taxon>Arachnida</taxon>
        <taxon>Acari</taxon>
        <taxon>Acariformes</taxon>
        <taxon>Sarcoptiformes</taxon>
        <taxon>Astigmata</taxon>
        <taxon>Psoroptidia</taxon>
        <taxon>Analgoidea</taxon>
        <taxon>Pyroglyphidae</taxon>
        <taxon>Dermatophagoidinae</taxon>
        <taxon>Dermatophagoides</taxon>
    </lineage>
</organism>
<reference evidence="3" key="1">
    <citation type="submission" date="2025-08" db="UniProtKB">
        <authorList>
            <consortium name="RefSeq"/>
        </authorList>
    </citation>
    <scope>IDENTIFICATION</scope>
    <source>
        <strain evidence="3">Airmid</strain>
    </source>
</reference>
<dbReference type="SUPFAM" id="SSF88723">
    <property type="entry name" value="PIN domain-like"/>
    <property type="match status" value="1"/>
</dbReference>
<comment type="similarity">
    <text evidence="1">Belongs to the asteroid family.</text>
</comment>
<dbReference type="GO" id="GO:0004518">
    <property type="term" value="F:nuclease activity"/>
    <property type="evidence" value="ECO:0007669"/>
    <property type="project" value="InterPro"/>
</dbReference>
<gene>
    <name evidence="3" type="primary">LOC113793172</name>
</gene>
<name>A0A6P6Y077_DERPT</name>
<keyword evidence="2" id="KW-1185">Reference proteome</keyword>
<dbReference type="Proteomes" id="UP000515146">
    <property type="component" value="Unplaced"/>
</dbReference>
<evidence type="ECO:0000256" key="1">
    <source>
        <dbReference type="ARBA" id="ARBA00007398"/>
    </source>
</evidence>
<dbReference type="InterPro" id="IPR029060">
    <property type="entry name" value="PIN-like_dom_sf"/>
</dbReference>
<sequence length="694" mass="82113">MGVQSLSSFMNRNGYFKIHQLTDTVLVIDGYNLIFQQFFKYQQHVNDHMYGGDYDLLARHVQQFFKNLQKCNIKPIVVFDGAIDPSLEKLKTMLKRVDLVLNNAHKIYANNYFIEGVMPSLADSIYRLELERLGIPVFQTCYEADETIIQIAHELQCPILSNDSDFLLFNLPAGIVNLQSLFDFDVVVHRDPDNEYYYLKCRYYRVENLRRSYPKLNLDLVQIIGFILGNDYVDNEIMAMFTRRISSHKDRQKLISDVFQWIAQHDTLKALINHMSQILKSTDHPLIKIIEKHYLLLESPIYDQKQNNYRTYLEKNMLRLFIQNINIPSWMRSKFAHKQIDSRLLSIVNVRIDWCRPLVEDFSYPQSSYETSNELMQCVYGILRSQERNIAKIKRYSRKDRQFIAQAITPIIDLDKKLLPKLSAIERLNSLERKTIFFRILQISPEIYESLMKLLECRLKNNFLIDHSMIIPFSSMLLTLLFMLRNFSDHIWLEFVYAIYMNLWFTGYLCRDTNTPSFLKLDSISRQEFQNNLSKFSLLPVLSCSKVYMPRLVHFYNVFQTCVDNIDFLGQILNLKHIFNADGMFRALKGTFIYNLTVDLCSRPKPFLYIQQLVQRQKFQPLDIFIEMLNLILHGSDRYMLVKNRSLVDLDIIPKSLISKITNNIMPNNKYFVRSFDFTSKKTHVNSQKLKLRK</sequence>
<dbReference type="GeneID" id="113793172"/>
<dbReference type="AlphaFoldDB" id="A0A6P6Y077"/>
<dbReference type="InterPro" id="IPR006085">
    <property type="entry name" value="XPG_DNA_repair_N"/>
</dbReference>
<dbReference type="OrthoDB" id="25987at2759"/>
<dbReference type="Gene3D" id="3.40.50.1010">
    <property type="entry name" value="5'-nuclease"/>
    <property type="match status" value="1"/>
</dbReference>